<dbReference type="Proteomes" id="UP000534306">
    <property type="component" value="Unassembled WGS sequence"/>
</dbReference>
<evidence type="ECO:0000313" key="9">
    <source>
        <dbReference type="Proteomes" id="UP000534306"/>
    </source>
</evidence>
<evidence type="ECO:0000256" key="1">
    <source>
        <dbReference type="ARBA" id="ARBA00009902"/>
    </source>
</evidence>
<accession>A0A7Y4KXG6</accession>
<dbReference type="InterPro" id="IPR013148">
    <property type="entry name" value="Glyco_hydro_32_N"/>
</dbReference>
<dbReference type="GO" id="GO:0005737">
    <property type="term" value="C:cytoplasm"/>
    <property type="evidence" value="ECO:0007669"/>
    <property type="project" value="TreeGrafter"/>
</dbReference>
<proteinExistence type="inferred from homology"/>
<dbReference type="EMBL" id="JACHKF010000001">
    <property type="protein sequence ID" value="MBB6569717.1"/>
    <property type="molecule type" value="Genomic_DNA"/>
</dbReference>
<keyword evidence="3 4" id="KW-0326">Glycosidase</keyword>
<dbReference type="InterPro" id="IPR013189">
    <property type="entry name" value="Glyco_hydro_32_C"/>
</dbReference>
<dbReference type="PANTHER" id="PTHR42800:SF1">
    <property type="entry name" value="EXOINULINASE INUD (AFU_ORTHOLOGUE AFUA_5G00480)"/>
    <property type="match status" value="1"/>
</dbReference>
<evidence type="ECO:0000313" key="7">
    <source>
        <dbReference type="EMBL" id="MBB6569717.1"/>
    </source>
</evidence>
<dbReference type="RefSeq" id="WP_171672956.1">
    <property type="nucleotide sequence ID" value="NZ_BAAAGT010000002.1"/>
</dbReference>
<evidence type="ECO:0000256" key="4">
    <source>
        <dbReference type="RuleBase" id="RU362110"/>
    </source>
</evidence>
<feature type="domain" description="Glycosyl hydrolase family 32 C-terminal" evidence="6">
    <location>
        <begin position="460"/>
        <end position="500"/>
    </location>
</feature>
<dbReference type="SUPFAM" id="SSF49899">
    <property type="entry name" value="Concanavalin A-like lectins/glucanases"/>
    <property type="match status" value="1"/>
</dbReference>
<evidence type="ECO:0000259" key="5">
    <source>
        <dbReference type="Pfam" id="PF00251"/>
    </source>
</evidence>
<dbReference type="AlphaFoldDB" id="A0A7Y4KXG6"/>
<dbReference type="InterPro" id="IPR013320">
    <property type="entry name" value="ConA-like_dom_sf"/>
</dbReference>
<evidence type="ECO:0000256" key="2">
    <source>
        <dbReference type="ARBA" id="ARBA00022801"/>
    </source>
</evidence>
<gene>
    <name evidence="7" type="ORF">HNR71_005354</name>
    <name evidence="8" type="ORF">HPO96_09370</name>
</gene>
<protein>
    <submittedName>
        <fullName evidence="8">Glycoside hydrolase family 32 protein</fullName>
    </submittedName>
    <submittedName>
        <fullName evidence="7">Sucrose-6-phosphate hydrolase SacC (GH32 family)</fullName>
    </submittedName>
</protein>
<evidence type="ECO:0000259" key="6">
    <source>
        <dbReference type="Pfam" id="PF08244"/>
    </source>
</evidence>
<dbReference type="Pfam" id="PF08244">
    <property type="entry name" value="Glyco_hydro_32C"/>
    <property type="match status" value="1"/>
</dbReference>
<dbReference type="Gene3D" id="2.115.10.20">
    <property type="entry name" value="Glycosyl hydrolase domain, family 43"/>
    <property type="match status" value="1"/>
</dbReference>
<dbReference type="SUPFAM" id="SSF75005">
    <property type="entry name" value="Arabinanase/levansucrase/invertase"/>
    <property type="match status" value="1"/>
</dbReference>
<organism evidence="8 9">
    <name type="scientific">Kribbella sandramycini</name>
    <dbReference type="NCBI Taxonomy" id="60450"/>
    <lineage>
        <taxon>Bacteria</taxon>
        <taxon>Bacillati</taxon>
        <taxon>Actinomycetota</taxon>
        <taxon>Actinomycetes</taxon>
        <taxon>Propionibacteriales</taxon>
        <taxon>Kribbellaceae</taxon>
        <taxon>Kribbella</taxon>
    </lineage>
</organism>
<reference evidence="8 9" key="1">
    <citation type="submission" date="2020-05" db="EMBL/GenBank/DDBJ databases">
        <title>Genome sequence of Kribbella sandramycini ATCC 39419.</title>
        <authorList>
            <person name="Maclea K.S."/>
            <person name="Fair J.L."/>
        </authorList>
    </citation>
    <scope>NUCLEOTIDE SEQUENCE [LARGE SCALE GENOMIC DNA]</scope>
    <source>
        <strain evidence="8 9">ATCC 39419</strain>
    </source>
</reference>
<comment type="caution">
    <text evidence="8">The sequence shown here is derived from an EMBL/GenBank/DDBJ whole genome shotgun (WGS) entry which is preliminary data.</text>
</comment>
<dbReference type="Proteomes" id="UP000553957">
    <property type="component" value="Unassembled WGS sequence"/>
</dbReference>
<dbReference type="InterPro" id="IPR001362">
    <property type="entry name" value="Glyco_hydro_32"/>
</dbReference>
<evidence type="ECO:0000256" key="3">
    <source>
        <dbReference type="ARBA" id="ARBA00023295"/>
    </source>
</evidence>
<sequence>MTEVPLEGEFRIERDFIAYAVAGGDYEYVTCLNLLVDGVVVRTVTGMDSETPVPGSWNVTDLAGRKAQLQVRDVQVAHVVQTDDPAVPPVRGPAPYGERHRPQFHFTARQFAMQRLNPGMRQEGWLNDLNGLVCYEGEYHLFAQRWNKCWIHAVSNDLVHWEELEPAFFEEALDIGVQSGSVVIDYGNTSGLSDDAANPAMVAFWSRNDNQSQCLSYSLDRGRTWQHYPGNPIMVKPERDPKVFRYGSHWVMFLYGDQQYYILTSTDLLHWTDTGNVIPNSFECPDFFELPLPDGTRKWVLVRGDGRYSIGSFDGRQFTEESDQLRSDSGANFYATQTWNNTETGDGRRIQAAWMRDGVYPDMPFNQQVTFPCELTLRPMDGVPRLFRNPIAELATLRSGTTHWSGKVDLAHQLTTEPAELDLELETDLPADVTLTIDVSGTPIDLTRSQIGDARLSGRLRTLRVLIDRTSIEVFANDGEVSVSRCYLPTGAGIVLRSTAAVQVAVDLHTLRSIWESQVTA</sequence>
<feature type="domain" description="Glycosyl hydrolase family 32 N-terminal" evidence="5">
    <location>
        <begin position="122"/>
        <end position="378"/>
    </location>
</feature>
<dbReference type="InterPro" id="IPR023296">
    <property type="entry name" value="Glyco_hydro_beta-prop_sf"/>
</dbReference>
<evidence type="ECO:0000313" key="8">
    <source>
        <dbReference type="EMBL" id="NOL40453.1"/>
    </source>
</evidence>
<keyword evidence="2 4" id="KW-0378">Hydrolase</keyword>
<dbReference type="PANTHER" id="PTHR42800">
    <property type="entry name" value="EXOINULINASE INUD (AFU_ORTHOLOGUE AFUA_5G00480)"/>
    <property type="match status" value="1"/>
</dbReference>
<dbReference type="Gene3D" id="2.60.120.560">
    <property type="entry name" value="Exo-inulinase, domain 1"/>
    <property type="match status" value="1"/>
</dbReference>
<comment type="similarity">
    <text evidence="1 4">Belongs to the glycosyl hydrolase 32 family.</text>
</comment>
<name>A0A7Y4KXG6_9ACTN</name>
<keyword evidence="9" id="KW-1185">Reference proteome</keyword>
<dbReference type="EMBL" id="JABJRC010000002">
    <property type="protein sequence ID" value="NOL40453.1"/>
    <property type="molecule type" value="Genomic_DNA"/>
</dbReference>
<dbReference type="GO" id="GO:0005987">
    <property type="term" value="P:sucrose catabolic process"/>
    <property type="evidence" value="ECO:0007669"/>
    <property type="project" value="TreeGrafter"/>
</dbReference>
<dbReference type="SMART" id="SM00640">
    <property type="entry name" value="Glyco_32"/>
    <property type="match status" value="1"/>
</dbReference>
<dbReference type="Pfam" id="PF00251">
    <property type="entry name" value="Glyco_hydro_32N"/>
    <property type="match status" value="1"/>
</dbReference>
<dbReference type="GO" id="GO:0004575">
    <property type="term" value="F:sucrose alpha-glucosidase activity"/>
    <property type="evidence" value="ECO:0007669"/>
    <property type="project" value="TreeGrafter"/>
</dbReference>
<reference evidence="7 10" key="2">
    <citation type="submission" date="2020-08" db="EMBL/GenBank/DDBJ databases">
        <title>Sequencing the genomes of 1000 actinobacteria strains.</title>
        <authorList>
            <person name="Klenk H.-P."/>
        </authorList>
    </citation>
    <scope>NUCLEOTIDE SEQUENCE [LARGE SCALE GENOMIC DNA]</scope>
    <source>
        <strain evidence="7 10">DSM 15626</strain>
    </source>
</reference>
<dbReference type="CDD" id="cd18622">
    <property type="entry name" value="GH32_Inu-like"/>
    <property type="match status" value="1"/>
</dbReference>
<evidence type="ECO:0000313" key="10">
    <source>
        <dbReference type="Proteomes" id="UP000553957"/>
    </source>
</evidence>